<organism evidence="1 2">
    <name type="scientific">Cellulosimicrobium protaetiae</name>
    <dbReference type="NCBI Taxonomy" id="2587808"/>
    <lineage>
        <taxon>Bacteria</taxon>
        <taxon>Bacillati</taxon>
        <taxon>Actinomycetota</taxon>
        <taxon>Actinomycetes</taxon>
        <taxon>Micrococcales</taxon>
        <taxon>Promicromonosporaceae</taxon>
        <taxon>Cellulosimicrobium</taxon>
    </lineage>
</organism>
<reference evidence="1 2" key="1">
    <citation type="journal article" date="2022" name="Int. J. Syst. Evol. Microbiol.">
        <title>Cellulosimicrobium protaetiae sp. nov., isolated from the gut of the larva of Protaetia brevitarsis seulensis.</title>
        <authorList>
            <person name="Le Han H."/>
            <person name="Nguyen T.T.H."/>
            <person name="Li Z."/>
            <person name="Shin N.R."/>
            <person name="Kim S.G."/>
        </authorList>
    </citation>
    <scope>NUCLEOTIDE SEQUENCE [LARGE SCALE GENOMIC DNA]</scope>
    <source>
        <strain evidence="1 2">BI34</strain>
    </source>
</reference>
<dbReference type="AlphaFoldDB" id="A0A6M5UNL6"/>
<protein>
    <submittedName>
        <fullName evidence="1">Helix-turn-helix domain-containing protein</fullName>
    </submittedName>
</protein>
<dbReference type="Proteomes" id="UP000451354">
    <property type="component" value="Plasmid pCPRO01"/>
</dbReference>
<dbReference type="Pfam" id="PF13384">
    <property type="entry name" value="HTH_23"/>
    <property type="match status" value="1"/>
</dbReference>
<dbReference type="OrthoDB" id="4701032at2"/>
<evidence type="ECO:0000313" key="2">
    <source>
        <dbReference type="Proteomes" id="UP000451354"/>
    </source>
</evidence>
<dbReference type="RefSeq" id="WP_154800721.1">
    <property type="nucleotide sequence ID" value="NZ_CP052758.1"/>
</dbReference>
<accession>A0A6M5UNL6</accession>
<name>A0A6M5UNL6_9MICO</name>
<proteinExistence type="predicted"/>
<keyword evidence="1" id="KW-0614">Plasmid</keyword>
<keyword evidence="2" id="KW-1185">Reference proteome</keyword>
<evidence type="ECO:0000313" key="1">
    <source>
        <dbReference type="EMBL" id="QJW38778.1"/>
    </source>
</evidence>
<dbReference type="EMBL" id="CP052758">
    <property type="protein sequence ID" value="QJW38778.1"/>
    <property type="molecule type" value="Genomic_DNA"/>
</dbReference>
<geneLocation type="plasmid" evidence="1 2">
    <name>pCPRO01</name>
</geneLocation>
<gene>
    <name evidence="1" type="ORF">FIC82_020575</name>
</gene>
<dbReference type="KEGG" id="cprt:FIC82_020575"/>
<sequence>MNAARGPAAAHGPTWTKARLERVMALRFGTGVHGGPDTAAAAEAMGVSRRTVQRWLHARHGRSIAHIPPRRLAELLALLLPSEETRRKEAQQAQYAERAIANLGLPKRMGIKPAWERQRWLEAHLVVVLEVGVGSSKIRQLAVGRASLAKMGEFQRRGRVVDQTTVPTRFHATALTHRVLTDLGPWRFQAGPGQVLQGFTQAWLADAPATHLSSTADALQRAR</sequence>